<reference evidence="1 2" key="1">
    <citation type="submission" date="2013-12" db="EMBL/GenBank/DDBJ databases">
        <title>A Varibaculum cambriense genome reconstructed from a premature infant gut community with otherwise low bacterial novelty that shifts toward anaerobic metabolism during the third week of life.</title>
        <authorList>
            <person name="Brown C.T."/>
            <person name="Sharon I."/>
            <person name="Thomas B.C."/>
            <person name="Castelle C.J."/>
            <person name="Morowitz M.J."/>
            <person name="Banfield J.F."/>
        </authorList>
    </citation>
    <scope>NUCLEOTIDE SEQUENCE [LARGE SCALE GENOMIC DNA]</scope>
    <source>
        <strain evidence="2">DORA_A_5_14_21</strain>
    </source>
</reference>
<evidence type="ECO:0000313" key="1">
    <source>
        <dbReference type="EMBL" id="ETJ21762.1"/>
    </source>
</evidence>
<dbReference type="EMBL" id="AZLZ01001702">
    <property type="protein sequence ID" value="ETJ21762.1"/>
    <property type="molecule type" value="Genomic_DNA"/>
</dbReference>
<proteinExistence type="predicted"/>
<sequence length="77" mass="8923">MRGQIIHRQRMRFLLAQPAGTALFQPDVATGYIAFIDRHPAFKGELRRFQRNIVLHPFTEPRLQVDVIRLEPDATIA</sequence>
<name>W1WU79_ECOLX</name>
<gene>
    <name evidence="1" type="ORF">Q609_ECAC01702G0014</name>
</gene>
<dbReference type="AlphaFoldDB" id="W1WU79"/>
<accession>W1WU79</accession>
<organism evidence="1 2">
    <name type="scientific">Escherichia coli DORA_A_5_14_21</name>
    <dbReference type="NCBI Taxonomy" id="1403943"/>
    <lineage>
        <taxon>Bacteria</taxon>
        <taxon>Pseudomonadati</taxon>
        <taxon>Pseudomonadota</taxon>
        <taxon>Gammaproteobacteria</taxon>
        <taxon>Enterobacterales</taxon>
        <taxon>Enterobacteriaceae</taxon>
        <taxon>Escherichia</taxon>
    </lineage>
</organism>
<dbReference type="Proteomes" id="UP000018853">
    <property type="component" value="Unassembled WGS sequence"/>
</dbReference>
<comment type="caution">
    <text evidence="1">The sequence shown here is derived from an EMBL/GenBank/DDBJ whole genome shotgun (WGS) entry which is preliminary data.</text>
</comment>
<evidence type="ECO:0000313" key="2">
    <source>
        <dbReference type="Proteomes" id="UP000018853"/>
    </source>
</evidence>
<protein>
    <submittedName>
        <fullName evidence="1">Uncharacterized protein</fullName>
    </submittedName>
</protein>